<sequence>MIYEDDACRWRGRAEPPFPIAIPCGTKTLALGGRERWRRRASAASVGDDSRGQLISIPQLSYPSRAADLGDGGGIWGGGGIGSSRGDGAAVAMAVASMRWYSVDVRVQAYVTIDEAGRKIYTRGSTREWVVDEESFSVEFVLNSLSVEFSWGKIQEPAIWFLHKSMGEDSISIAFNVEPLCVVPRENVGGVAGSSGVDVGGVAGSSGVDGGGAGKGGDRPAPTIGGLD</sequence>
<reference evidence="2" key="3">
    <citation type="submission" date="2015-04" db="UniProtKB">
        <authorList>
            <consortium name="EnsemblPlants"/>
        </authorList>
    </citation>
    <scope>IDENTIFICATION</scope>
</reference>
<dbReference type="AlphaFoldDB" id="A0A0D9WQ93"/>
<dbReference type="Gramene" id="LPERR06G12410.1">
    <property type="protein sequence ID" value="LPERR06G12410.1"/>
    <property type="gene ID" value="LPERR06G12410"/>
</dbReference>
<organism evidence="2 3">
    <name type="scientific">Leersia perrieri</name>
    <dbReference type="NCBI Taxonomy" id="77586"/>
    <lineage>
        <taxon>Eukaryota</taxon>
        <taxon>Viridiplantae</taxon>
        <taxon>Streptophyta</taxon>
        <taxon>Embryophyta</taxon>
        <taxon>Tracheophyta</taxon>
        <taxon>Spermatophyta</taxon>
        <taxon>Magnoliopsida</taxon>
        <taxon>Liliopsida</taxon>
        <taxon>Poales</taxon>
        <taxon>Poaceae</taxon>
        <taxon>BOP clade</taxon>
        <taxon>Oryzoideae</taxon>
        <taxon>Oryzeae</taxon>
        <taxon>Oryzinae</taxon>
        <taxon>Leersia</taxon>
    </lineage>
</organism>
<keyword evidence="3" id="KW-1185">Reference proteome</keyword>
<dbReference type="Proteomes" id="UP000032180">
    <property type="component" value="Chromosome 6"/>
</dbReference>
<evidence type="ECO:0000313" key="3">
    <source>
        <dbReference type="Proteomes" id="UP000032180"/>
    </source>
</evidence>
<dbReference type="HOGENOM" id="CLU_1216303_0_0_1"/>
<reference evidence="3" key="2">
    <citation type="submission" date="2013-12" db="EMBL/GenBank/DDBJ databases">
        <authorList>
            <person name="Yu Y."/>
            <person name="Lee S."/>
            <person name="de Baynast K."/>
            <person name="Wissotski M."/>
            <person name="Liu L."/>
            <person name="Talag J."/>
            <person name="Goicoechea J."/>
            <person name="Angelova A."/>
            <person name="Jetty R."/>
            <person name="Kudrna D."/>
            <person name="Golser W."/>
            <person name="Rivera L."/>
            <person name="Zhang J."/>
            <person name="Wing R."/>
        </authorList>
    </citation>
    <scope>NUCLEOTIDE SEQUENCE</scope>
</reference>
<evidence type="ECO:0000256" key="1">
    <source>
        <dbReference type="SAM" id="MobiDB-lite"/>
    </source>
</evidence>
<protein>
    <submittedName>
        <fullName evidence="2">Uncharacterized protein</fullName>
    </submittedName>
</protein>
<reference evidence="2 3" key="1">
    <citation type="submission" date="2012-08" db="EMBL/GenBank/DDBJ databases">
        <title>Oryza genome evolution.</title>
        <authorList>
            <person name="Wing R.A."/>
        </authorList>
    </citation>
    <scope>NUCLEOTIDE SEQUENCE</scope>
</reference>
<proteinExistence type="predicted"/>
<accession>A0A0D9WQ93</accession>
<evidence type="ECO:0000313" key="2">
    <source>
        <dbReference type="EnsemblPlants" id="LPERR06G12410.1"/>
    </source>
</evidence>
<feature type="region of interest" description="Disordered" evidence="1">
    <location>
        <begin position="203"/>
        <end position="228"/>
    </location>
</feature>
<dbReference type="EnsemblPlants" id="LPERR06G12410.1">
    <property type="protein sequence ID" value="LPERR06G12410.1"/>
    <property type="gene ID" value="LPERR06G12410"/>
</dbReference>
<feature type="compositionally biased region" description="Gly residues" evidence="1">
    <location>
        <begin position="203"/>
        <end position="215"/>
    </location>
</feature>
<name>A0A0D9WQ93_9ORYZ</name>